<name>A0A3B0R0X1_9ZZZZ</name>
<evidence type="ECO:0000256" key="4">
    <source>
        <dbReference type="ARBA" id="ARBA00022980"/>
    </source>
</evidence>
<organism evidence="7">
    <name type="scientific">hydrothermal vent metagenome</name>
    <dbReference type="NCBI Taxonomy" id="652676"/>
    <lineage>
        <taxon>unclassified sequences</taxon>
        <taxon>metagenomes</taxon>
        <taxon>ecological metagenomes</taxon>
    </lineage>
</organism>
<dbReference type="SUPFAM" id="SSF50249">
    <property type="entry name" value="Nucleic acid-binding proteins"/>
    <property type="match status" value="6"/>
</dbReference>
<dbReference type="GO" id="GO:0006412">
    <property type="term" value="P:translation"/>
    <property type="evidence" value="ECO:0007669"/>
    <property type="project" value="TreeGrafter"/>
</dbReference>
<sequence>MNGINDEIECTNESFESEFEKLYEESFKEPHEGELVTGTVVKVTNDSVVVDIGCKSEGIVPLHEFIGTDEKHSVEVGQELTVLLERWEDEMGYVVLSKVKADQLKVWDELIEVYDNDGTIDGIVVKCVKGGFHVDIVGLIAFLPNSQADLRPVRDPESLLNSKLTFKILKYNRRKNNVIISRRVLLEKERESIRTETLANMEEGLIVDGIVKNITDYGAFLDLGGVDGLVHLSDLSWGKVTHPSQIIKIGDTIKVKVLKYDKEENKISLGLKQTRPDPWQAAPENYPVGTKVNGKVVNLTDYGAFVEVEQGLEGLIHISEMSWTKIRHPSQKLKVGQEIEVVVLDMDTTAKRLSLGLKQVEVNPWDELADKYPPGSKVTGVVKNITDFGMFVGVEAGIDGLVHISDLSWKKVKNPSEVFKKGQEVDAVVLNIDKKNHRFSLSTKVLEKNPWDKVEERYNLGMIIEGKITSVADFGAFVELEEGLEGLVHISELNRGQQKGTGVNLGDIVEVEILNVNPDEKKIGLSIRQILKTAETESADETADAAETAD</sequence>
<keyword evidence="5" id="KW-0687">Ribonucleoprotein</keyword>
<evidence type="ECO:0000256" key="2">
    <source>
        <dbReference type="ARBA" id="ARBA00022737"/>
    </source>
</evidence>
<feature type="domain" description="S1 motif" evidence="6">
    <location>
        <begin position="33"/>
        <end position="99"/>
    </location>
</feature>
<proteinExistence type="inferred from homology"/>
<accession>A0A3B0R0X1</accession>
<dbReference type="EMBL" id="UOEA01000031">
    <property type="protein sequence ID" value="VAV82866.1"/>
    <property type="molecule type" value="Genomic_DNA"/>
</dbReference>
<keyword evidence="4 7" id="KW-0689">Ribosomal protein</keyword>
<dbReference type="GO" id="GO:1990904">
    <property type="term" value="C:ribonucleoprotein complex"/>
    <property type="evidence" value="ECO:0007669"/>
    <property type="project" value="UniProtKB-KW"/>
</dbReference>
<dbReference type="PANTHER" id="PTHR10724">
    <property type="entry name" value="30S RIBOSOMAL PROTEIN S1"/>
    <property type="match status" value="1"/>
</dbReference>
<dbReference type="NCBIfam" id="NF004952">
    <property type="entry name" value="PRK06299.1-2"/>
    <property type="match status" value="1"/>
</dbReference>
<feature type="domain" description="S1 motif" evidence="6">
    <location>
        <begin position="461"/>
        <end position="528"/>
    </location>
</feature>
<reference evidence="7" key="1">
    <citation type="submission" date="2018-06" db="EMBL/GenBank/DDBJ databases">
        <authorList>
            <person name="Zhirakovskaya E."/>
        </authorList>
    </citation>
    <scope>NUCLEOTIDE SEQUENCE</scope>
</reference>
<feature type="domain" description="S1 motif" evidence="6">
    <location>
        <begin position="117"/>
        <end position="183"/>
    </location>
</feature>
<dbReference type="Pfam" id="PF00575">
    <property type="entry name" value="S1"/>
    <property type="match status" value="6"/>
</dbReference>
<dbReference type="InterPro" id="IPR050437">
    <property type="entry name" value="Ribos_protein_bS1-like"/>
</dbReference>
<evidence type="ECO:0000256" key="3">
    <source>
        <dbReference type="ARBA" id="ARBA00022884"/>
    </source>
</evidence>
<feature type="domain" description="S1 motif" evidence="6">
    <location>
        <begin position="375"/>
        <end position="444"/>
    </location>
</feature>
<feature type="domain" description="S1 motif" evidence="6">
    <location>
        <begin position="289"/>
        <end position="358"/>
    </location>
</feature>
<keyword evidence="2" id="KW-0677">Repeat</keyword>
<dbReference type="PRINTS" id="PR00681">
    <property type="entry name" value="RIBOSOMALS1"/>
</dbReference>
<feature type="non-terminal residue" evidence="7">
    <location>
        <position position="550"/>
    </location>
</feature>
<dbReference type="PROSITE" id="PS50889">
    <property type="entry name" value="S4"/>
    <property type="match status" value="1"/>
</dbReference>
<protein>
    <submittedName>
        <fullName evidence="7">SSU ribosomal protein S1p</fullName>
    </submittedName>
</protein>
<dbReference type="CDD" id="cd04465">
    <property type="entry name" value="S1_RPS1_repeat_ec2_hs2"/>
    <property type="match status" value="1"/>
</dbReference>
<dbReference type="SMART" id="SM00316">
    <property type="entry name" value="S1"/>
    <property type="match status" value="6"/>
</dbReference>
<dbReference type="InterPro" id="IPR035104">
    <property type="entry name" value="Ribosomal_protein_S1-like"/>
</dbReference>
<gene>
    <name evidence="7" type="ORF">MNBD_DELTA01-1235</name>
</gene>
<dbReference type="Gene3D" id="2.40.50.140">
    <property type="entry name" value="Nucleic acid-binding proteins"/>
    <property type="match status" value="6"/>
</dbReference>
<keyword evidence="3" id="KW-0694">RNA-binding</keyword>
<dbReference type="GO" id="GO:0005840">
    <property type="term" value="C:ribosome"/>
    <property type="evidence" value="ECO:0007669"/>
    <property type="project" value="UniProtKB-KW"/>
</dbReference>
<dbReference type="CDD" id="cd05687">
    <property type="entry name" value="S1_RPS1_repeat_ec1_hs1"/>
    <property type="match status" value="1"/>
</dbReference>
<dbReference type="FunFam" id="2.40.50.140:FF:000103">
    <property type="entry name" value="protein RRP5 homolog"/>
    <property type="match status" value="1"/>
</dbReference>
<dbReference type="PROSITE" id="PS50126">
    <property type="entry name" value="S1"/>
    <property type="match status" value="6"/>
</dbReference>
<dbReference type="PANTHER" id="PTHR10724:SF7">
    <property type="entry name" value="SMALL RIBOSOMAL SUBUNIT PROTEIN BS1C"/>
    <property type="match status" value="1"/>
</dbReference>
<dbReference type="AlphaFoldDB" id="A0A3B0R0X1"/>
<dbReference type="FunFam" id="2.40.50.140:FF:000011">
    <property type="entry name" value="30S ribosomal protein S1"/>
    <property type="match status" value="1"/>
</dbReference>
<dbReference type="InterPro" id="IPR012340">
    <property type="entry name" value="NA-bd_OB-fold"/>
</dbReference>
<dbReference type="InterPro" id="IPR003029">
    <property type="entry name" value="S1_domain"/>
</dbReference>
<dbReference type="FunFam" id="2.40.50.140:FF:000018">
    <property type="entry name" value="30S ribosomal protein S1"/>
    <property type="match status" value="1"/>
</dbReference>
<comment type="similarity">
    <text evidence="1">Belongs to the bacterial ribosomal protein bS1 family.</text>
</comment>
<evidence type="ECO:0000256" key="1">
    <source>
        <dbReference type="ARBA" id="ARBA00006767"/>
    </source>
</evidence>
<feature type="domain" description="S1 motif" evidence="6">
    <location>
        <begin position="204"/>
        <end position="272"/>
    </location>
</feature>
<evidence type="ECO:0000259" key="6">
    <source>
        <dbReference type="PROSITE" id="PS50126"/>
    </source>
</evidence>
<dbReference type="CDD" id="cd05688">
    <property type="entry name" value="S1_RPS1_repeat_ec3"/>
    <property type="match status" value="1"/>
</dbReference>
<dbReference type="GO" id="GO:0003729">
    <property type="term" value="F:mRNA binding"/>
    <property type="evidence" value="ECO:0007669"/>
    <property type="project" value="TreeGrafter"/>
</dbReference>
<dbReference type="GO" id="GO:0003735">
    <property type="term" value="F:structural constituent of ribosome"/>
    <property type="evidence" value="ECO:0007669"/>
    <property type="project" value="TreeGrafter"/>
</dbReference>
<evidence type="ECO:0000256" key="5">
    <source>
        <dbReference type="ARBA" id="ARBA00023274"/>
    </source>
</evidence>
<evidence type="ECO:0000313" key="7">
    <source>
        <dbReference type="EMBL" id="VAV82866.1"/>
    </source>
</evidence>